<proteinExistence type="predicted"/>
<dbReference type="PANTHER" id="PTHR14449:SF2">
    <property type="entry name" value="FANCONI ANEMIA GROUP F PROTEIN"/>
    <property type="match status" value="1"/>
</dbReference>
<dbReference type="Proteomes" id="UP001141552">
    <property type="component" value="Unassembled WGS sequence"/>
</dbReference>
<keyword evidence="1" id="KW-0472">Membrane</keyword>
<gene>
    <name evidence="2" type="ORF">Tsubulata_004134</name>
</gene>
<protein>
    <submittedName>
        <fullName evidence="2">Uncharacterized protein</fullName>
    </submittedName>
</protein>
<evidence type="ECO:0000313" key="3">
    <source>
        <dbReference type="Proteomes" id="UP001141552"/>
    </source>
</evidence>
<name>A0A9Q0IZH5_9ROSI</name>
<organism evidence="2 3">
    <name type="scientific">Turnera subulata</name>
    <dbReference type="NCBI Taxonomy" id="218843"/>
    <lineage>
        <taxon>Eukaryota</taxon>
        <taxon>Viridiplantae</taxon>
        <taxon>Streptophyta</taxon>
        <taxon>Embryophyta</taxon>
        <taxon>Tracheophyta</taxon>
        <taxon>Spermatophyta</taxon>
        <taxon>Magnoliopsida</taxon>
        <taxon>eudicotyledons</taxon>
        <taxon>Gunneridae</taxon>
        <taxon>Pentapetalae</taxon>
        <taxon>rosids</taxon>
        <taxon>fabids</taxon>
        <taxon>Malpighiales</taxon>
        <taxon>Passifloraceae</taxon>
        <taxon>Turnera</taxon>
    </lineage>
</organism>
<dbReference type="Pfam" id="PF11107">
    <property type="entry name" value="FANCF"/>
    <property type="match status" value="1"/>
</dbReference>
<accession>A0A9Q0IZH5</accession>
<comment type="caution">
    <text evidence="2">The sequence shown here is derived from an EMBL/GenBank/DDBJ whole genome shotgun (WGS) entry which is preliminary data.</text>
</comment>
<dbReference type="GO" id="GO:0036297">
    <property type="term" value="P:interstrand cross-link repair"/>
    <property type="evidence" value="ECO:0007669"/>
    <property type="project" value="InterPro"/>
</dbReference>
<reference evidence="2" key="2">
    <citation type="journal article" date="2023" name="Plants (Basel)">
        <title>Annotation of the Turnera subulata (Passifloraceae) Draft Genome Reveals the S-Locus Evolved after the Divergence of Turneroideae from Passifloroideae in a Stepwise Manner.</title>
        <authorList>
            <person name="Henning P.M."/>
            <person name="Roalson E.H."/>
            <person name="Mir W."/>
            <person name="McCubbin A.G."/>
            <person name="Shore J.S."/>
        </authorList>
    </citation>
    <scope>NUCLEOTIDE SEQUENCE</scope>
    <source>
        <strain evidence="2">F60SS</strain>
    </source>
</reference>
<dbReference type="PANTHER" id="PTHR14449">
    <property type="entry name" value="FANCONI ANEMIA GROUP F PROTEIN FANCF"/>
    <property type="match status" value="1"/>
</dbReference>
<evidence type="ECO:0000256" key="1">
    <source>
        <dbReference type="SAM" id="Phobius"/>
    </source>
</evidence>
<keyword evidence="1" id="KW-1133">Transmembrane helix</keyword>
<dbReference type="OrthoDB" id="1930482at2759"/>
<sequence length="362" mass="40977">MGWNYPDVSLEEMAKLIKGFVDIIILASGYRSSGLLAHWDALNIKKAFQWGSFFENVLRRMSSSDIYQDSVKELDLVLLEMTSDPSFPQGLATLSCDTLTRARSFVLLLLFHNLPLRDSHLRAFIMAVIEMDLDKLSVSENDCLRVYLDRLTLQNTSCDLFLERRGSMKHSGILCGEISASRIENSADNGLTEFALQEIFKRQSVVSCISTVETGLDILSNAIRYNSSNEYDGQLCKEKLNLDGSLIVVGSKQSVGFVTWNDWKSEILAYFLDKRTVRLVSGASMIFSAPKIQWTHVFEGLNTLEGQNDDNLGETIEIGILEYLMRLLGGHLRPLWKLPPVLAAVAIPFWYYLLFYVRLDML</sequence>
<dbReference type="EMBL" id="JAKUCV010007582">
    <property type="protein sequence ID" value="KAJ4822749.1"/>
    <property type="molecule type" value="Genomic_DNA"/>
</dbReference>
<dbReference type="InterPro" id="IPR035428">
    <property type="entry name" value="FANCF"/>
</dbReference>
<keyword evidence="3" id="KW-1185">Reference proteome</keyword>
<dbReference type="GO" id="GO:0043240">
    <property type="term" value="C:Fanconi anaemia nuclear complex"/>
    <property type="evidence" value="ECO:0007669"/>
    <property type="project" value="InterPro"/>
</dbReference>
<reference evidence="2" key="1">
    <citation type="submission" date="2022-02" db="EMBL/GenBank/DDBJ databases">
        <authorList>
            <person name="Henning P.M."/>
            <person name="McCubbin A.G."/>
            <person name="Shore J.S."/>
        </authorList>
    </citation>
    <scope>NUCLEOTIDE SEQUENCE</scope>
    <source>
        <strain evidence="2">F60SS</strain>
        <tissue evidence="2">Leaves</tissue>
    </source>
</reference>
<keyword evidence="1" id="KW-0812">Transmembrane</keyword>
<feature type="transmembrane region" description="Helical" evidence="1">
    <location>
        <begin position="335"/>
        <end position="357"/>
    </location>
</feature>
<dbReference type="AlphaFoldDB" id="A0A9Q0IZH5"/>
<evidence type="ECO:0000313" key="2">
    <source>
        <dbReference type="EMBL" id="KAJ4822749.1"/>
    </source>
</evidence>